<proteinExistence type="predicted"/>
<dbReference type="EMBL" id="BK035253">
    <property type="protein sequence ID" value="DAG89139.1"/>
    <property type="molecule type" value="Genomic_DNA"/>
</dbReference>
<accession>A0A8S5VKD7</accession>
<keyword evidence="1" id="KW-0812">Transmembrane</keyword>
<sequence length="30" mass="3478">MNCKNNNFLKAAYFVGLAFALPVKLCFYYN</sequence>
<keyword evidence="1" id="KW-0472">Membrane</keyword>
<organism evidence="2">
    <name type="scientific">Ackermannviridae sp</name>
    <dbReference type="NCBI Taxonomy" id="2831612"/>
    <lineage>
        <taxon>Viruses</taxon>
        <taxon>Duplodnaviria</taxon>
        <taxon>Heunggongvirae</taxon>
        <taxon>Uroviricota</taxon>
        <taxon>Caudoviricetes</taxon>
        <taxon>Pantevenvirales</taxon>
        <taxon>Ackermannviridae</taxon>
    </lineage>
</organism>
<feature type="transmembrane region" description="Helical" evidence="1">
    <location>
        <begin position="12"/>
        <end position="29"/>
    </location>
</feature>
<evidence type="ECO:0000256" key="1">
    <source>
        <dbReference type="SAM" id="Phobius"/>
    </source>
</evidence>
<protein>
    <submittedName>
        <fullName evidence="2">Uncharacterized protein</fullName>
    </submittedName>
</protein>
<name>A0A8S5VKD7_9CAUD</name>
<keyword evidence="1" id="KW-1133">Transmembrane helix</keyword>
<evidence type="ECO:0000313" key="2">
    <source>
        <dbReference type="EMBL" id="DAG89139.1"/>
    </source>
</evidence>
<reference evidence="2" key="1">
    <citation type="journal article" date="2021" name="Proc. Natl. Acad. Sci. U.S.A.">
        <title>A Catalog of Tens of Thousands of Viruses from Human Metagenomes Reveals Hidden Associations with Chronic Diseases.</title>
        <authorList>
            <person name="Tisza M.J."/>
            <person name="Buck C.B."/>
        </authorList>
    </citation>
    <scope>NUCLEOTIDE SEQUENCE</scope>
    <source>
        <strain evidence="2">CtfgE36</strain>
    </source>
</reference>